<dbReference type="InterPro" id="IPR032872">
    <property type="entry name" value="WAK_assoc_C"/>
</dbReference>
<evidence type="ECO:0000259" key="22">
    <source>
        <dbReference type="PROSITE" id="PS50011"/>
    </source>
</evidence>
<dbReference type="GO" id="GO:0005886">
    <property type="term" value="C:plasma membrane"/>
    <property type="evidence" value="ECO:0007669"/>
    <property type="project" value="UniProtKB-SubCell"/>
</dbReference>
<evidence type="ECO:0000256" key="16">
    <source>
        <dbReference type="ARBA" id="ARBA00047899"/>
    </source>
</evidence>
<dbReference type="EC" id="2.7.11.1" evidence="2"/>
<feature type="binding site" evidence="18">
    <location>
        <position position="313"/>
    </location>
    <ligand>
        <name>ATP</name>
        <dbReference type="ChEBI" id="CHEBI:30616"/>
    </ligand>
</feature>
<dbReference type="SUPFAM" id="SSF56112">
    <property type="entry name" value="Protein kinase-like (PK-like)"/>
    <property type="match status" value="1"/>
</dbReference>
<dbReference type="GO" id="GO:0004674">
    <property type="term" value="F:protein serine/threonine kinase activity"/>
    <property type="evidence" value="ECO:0007669"/>
    <property type="project" value="UniProtKB-KW"/>
</dbReference>
<dbReference type="GO" id="GO:0005524">
    <property type="term" value="F:ATP binding"/>
    <property type="evidence" value="ECO:0007669"/>
    <property type="project" value="UniProtKB-UniRule"/>
</dbReference>
<keyword evidence="6" id="KW-0808">Transferase</keyword>
<comment type="catalytic activity">
    <reaction evidence="17">
        <text>L-seryl-[protein] + ATP = O-phospho-L-seryl-[protein] + ADP + H(+)</text>
        <dbReference type="Rhea" id="RHEA:17989"/>
        <dbReference type="Rhea" id="RHEA-COMP:9863"/>
        <dbReference type="Rhea" id="RHEA-COMP:11604"/>
        <dbReference type="ChEBI" id="CHEBI:15378"/>
        <dbReference type="ChEBI" id="CHEBI:29999"/>
        <dbReference type="ChEBI" id="CHEBI:30616"/>
        <dbReference type="ChEBI" id="CHEBI:83421"/>
        <dbReference type="ChEBI" id="CHEBI:456216"/>
        <dbReference type="EC" id="2.7.11.1"/>
    </reaction>
</comment>
<keyword evidence="13 20" id="KW-0472">Membrane</keyword>
<dbReference type="OrthoDB" id="4062651at2759"/>
<evidence type="ECO:0000256" key="15">
    <source>
        <dbReference type="ARBA" id="ARBA00023180"/>
    </source>
</evidence>
<evidence type="ECO:0000256" key="7">
    <source>
        <dbReference type="ARBA" id="ARBA00022692"/>
    </source>
</evidence>
<keyword evidence="3" id="KW-1003">Cell membrane</keyword>
<keyword evidence="14" id="KW-0675">Receptor</keyword>
<evidence type="ECO:0000256" key="11">
    <source>
        <dbReference type="ARBA" id="ARBA00022840"/>
    </source>
</evidence>
<dbReference type="Proteomes" id="UP000541444">
    <property type="component" value="Unassembled WGS sequence"/>
</dbReference>
<keyword evidence="4" id="KW-0723">Serine/threonine-protein kinase</keyword>
<dbReference type="PROSITE" id="PS00107">
    <property type="entry name" value="PROTEIN_KINASE_ATP"/>
    <property type="match status" value="1"/>
</dbReference>
<keyword evidence="15" id="KW-0325">Glycoprotein</keyword>
<evidence type="ECO:0000313" key="24">
    <source>
        <dbReference type="Proteomes" id="UP000541444"/>
    </source>
</evidence>
<dbReference type="InterPro" id="IPR017441">
    <property type="entry name" value="Protein_kinase_ATP_BS"/>
</dbReference>
<dbReference type="Gene3D" id="1.10.510.10">
    <property type="entry name" value="Transferase(Phosphotransferase) domain 1"/>
    <property type="match status" value="1"/>
</dbReference>
<comment type="subcellular location">
    <subcellularLocation>
        <location evidence="1">Cell membrane</location>
        <topology evidence="1">Single-pass type I membrane protein</topology>
    </subcellularLocation>
</comment>
<dbReference type="EMBL" id="JACGCM010001227">
    <property type="protein sequence ID" value="KAF6158277.1"/>
    <property type="molecule type" value="Genomic_DNA"/>
</dbReference>
<dbReference type="FunFam" id="1.10.510.10:FF:000161">
    <property type="entry name" value="Wall-associated receptor kinase-like 20"/>
    <property type="match status" value="1"/>
</dbReference>
<proteinExistence type="predicted"/>
<reference evidence="23 24" key="1">
    <citation type="journal article" date="2020" name="IScience">
        <title>Genome Sequencing of the Endangered Kingdonia uniflora (Circaeasteraceae, Ranunculales) Reveals Potential Mechanisms of Evolutionary Specialization.</title>
        <authorList>
            <person name="Sun Y."/>
            <person name="Deng T."/>
            <person name="Zhang A."/>
            <person name="Moore M.J."/>
            <person name="Landis J.B."/>
            <person name="Lin N."/>
            <person name="Zhang H."/>
            <person name="Zhang X."/>
            <person name="Huang J."/>
            <person name="Zhang X."/>
            <person name="Sun H."/>
            <person name="Wang H."/>
        </authorList>
    </citation>
    <scope>NUCLEOTIDE SEQUENCE [LARGE SCALE GENOMIC DNA]</scope>
    <source>
        <strain evidence="23">TB1705</strain>
        <tissue evidence="23">Leaf</tissue>
    </source>
</reference>
<evidence type="ECO:0000256" key="10">
    <source>
        <dbReference type="ARBA" id="ARBA00022777"/>
    </source>
</evidence>
<evidence type="ECO:0000313" key="23">
    <source>
        <dbReference type="EMBL" id="KAF6158277.1"/>
    </source>
</evidence>
<evidence type="ECO:0000256" key="6">
    <source>
        <dbReference type="ARBA" id="ARBA00022679"/>
    </source>
</evidence>
<sequence>MKLYRLPFFPYSFFIFFIFFFVDVKCEEELEISSVKYDIVRTDLINKIMTIRRKDILDDLCLSKPVNTTLDSSPFQLPLDNSNITLFYGCPPVARGLTCGNDTNNGLYYQMGATGSDQRAPEQFTSFSECATSIVIPAFSTVIATQMSSLIQFPPVISAVKEVINGGFNVTYEESVKSECVDPCINKGRGCVYNTEGFTCQSRKKPVAKIVGIVLGSIVGASVVLACFLFYRRRRKHQTSTSSKLTSRNISSERTLSRDLEIGGSGYFQTPIFSYSELEEATNNFDEKKEVGDGGFGTVYHGKLRDGRVVAVKRLYENNCKRVEQFMNEIAILSRLRHTNLVSLYGCTSRHSRELLLVYEFVPNGTVADHLHGENVKPGTLAWPVRLSIAIESADALSYLHASDTIHRDVKTNNILLDNNFHVKVADFGLSRLFPNDVTHVSTAPQGTPGYVDPEYYHCYQLTDKSDVYSFGVVLCELISSKPAVDISRHRYDINLSNMAINKIQNHSIHELVDPNLGFETNYPVRKMITQVAELAFRCLQQDKDMRPSMVEVLEVLKGIEKHDYSMVQADEIDIPSEEYRLLKNISPSSPNSVTNPWPSNYTTPNTSV</sequence>
<dbReference type="PANTHER" id="PTHR46008:SF2">
    <property type="entry name" value="LEAF RUST 10 DISEASE-RESISTANCE LOCUS RECEPTOR-LIKE PROTEIN KINASE-LIKE 1.4"/>
    <property type="match status" value="1"/>
</dbReference>
<dbReference type="InterPro" id="IPR011009">
    <property type="entry name" value="Kinase-like_dom_sf"/>
</dbReference>
<dbReference type="AlphaFoldDB" id="A0A7J7MTY0"/>
<feature type="chain" id="PRO_5029687251" description="non-specific serine/threonine protein kinase" evidence="21">
    <location>
        <begin position="27"/>
        <end position="609"/>
    </location>
</feature>
<feature type="transmembrane region" description="Helical" evidence="20">
    <location>
        <begin position="210"/>
        <end position="231"/>
    </location>
</feature>
<gene>
    <name evidence="23" type="ORF">GIB67_001348</name>
</gene>
<evidence type="ECO:0000256" key="1">
    <source>
        <dbReference type="ARBA" id="ARBA00004251"/>
    </source>
</evidence>
<evidence type="ECO:0000256" key="2">
    <source>
        <dbReference type="ARBA" id="ARBA00012513"/>
    </source>
</evidence>
<evidence type="ECO:0000256" key="19">
    <source>
        <dbReference type="SAM" id="MobiDB-lite"/>
    </source>
</evidence>
<protein>
    <recommendedName>
        <fullName evidence="2">non-specific serine/threonine protein kinase</fullName>
        <ecNumber evidence="2">2.7.11.1</ecNumber>
    </recommendedName>
</protein>
<evidence type="ECO:0000256" key="3">
    <source>
        <dbReference type="ARBA" id="ARBA00022475"/>
    </source>
</evidence>
<evidence type="ECO:0000256" key="4">
    <source>
        <dbReference type="ARBA" id="ARBA00022527"/>
    </source>
</evidence>
<dbReference type="FunFam" id="3.30.200.20:FF:000214">
    <property type="entry name" value="WAK1-OsWAK receptor-like cytoplasmic kinase (OsWAK-RLCK)"/>
    <property type="match status" value="1"/>
</dbReference>
<dbReference type="PANTHER" id="PTHR46008">
    <property type="entry name" value="LEAF RUST 10 DISEASE-RESISTANCE LOCUS RECEPTOR-LIKE PROTEIN KINASE-LIKE 1.4"/>
    <property type="match status" value="1"/>
</dbReference>
<dbReference type="PROSITE" id="PS50011">
    <property type="entry name" value="PROTEIN_KINASE_DOM"/>
    <property type="match status" value="1"/>
</dbReference>
<accession>A0A7J7MTY0</accession>
<keyword evidence="8 21" id="KW-0732">Signal</keyword>
<evidence type="ECO:0000256" key="13">
    <source>
        <dbReference type="ARBA" id="ARBA00023136"/>
    </source>
</evidence>
<evidence type="ECO:0000256" key="17">
    <source>
        <dbReference type="ARBA" id="ARBA00048679"/>
    </source>
</evidence>
<keyword evidence="7 20" id="KW-0812">Transmembrane</keyword>
<keyword evidence="9 18" id="KW-0547">Nucleotide-binding</keyword>
<keyword evidence="12 20" id="KW-1133">Transmembrane helix</keyword>
<feature type="domain" description="Protein kinase" evidence="22">
    <location>
        <begin position="285"/>
        <end position="566"/>
    </location>
</feature>
<dbReference type="Gene3D" id="3.30.200.20">
    <property type="entry name" value="Phosphorylase Kinase, domain 1"/>
    <property type="match status" value="1"/>
</dbReference>
<dbReference type="Pfam" id="PF07714">
    <property type="entry name" value="PK_Tyr_Ser-Thr"/>
    <property type="match status" value="1"/>
</dbReference>
<name>A0A7J7MTY0_9MAGN</name>
<dbReference type="InterPro" id="IPR000719">
    <property type="entry name" value="Prot_kinase_dom"/>
</dbReference>
<feature type="signal peptide" evidence="21">
    <location>
        <begin position="1"/>
        <end position="26"/>
    </location>
</feature>
<keyword evidence="5" id="KW-0597">Phosphoprotein</keyword>
<keyword evidence="11 18" id="KW-0067">ATP-binding</keyword>
<feature type="region of interest" description="Disordered" evidence="19">
    <location>
        <begin position="586"/>
        <end position="609"/>
    </location>
</feature>
<keyword evidence="24" id="KW-1185">Reference proteome</keyword>
<evidence type="ECO:0000256" key="21">
    <source>
        <dbReference type="SAM" id="SignalP"/>
    </source>
</evidence>
<organism evidence="23 24">
    <name type="scientific">Kingdonia uniflora</name>
    <dbReference type="NCBI Taxonomy" id="39325"/>
    <lineage>
        <taxon>Eukaryota</taxon>
        <taxon>Viridiplantae</taxon>
        <taxon>Streptophyta</taxon>
        <taxon>Embryophyta</taxon>
        <taxon>Tracheophyta</taxon>
        <taxon>Spermatophyta</taxon>
        <taxon>Magnoliopsida</taxon>
        <taxon>Ranunculales</taxon>
        <taxon>Circaeasteraceae</taxon>
        <taxon>Kingdonia</taxon>
    </lineage>
</organism>
<comment type="catalytic activity">
    <reaction evidence="16">
        <text>L-threonyl-[protein] + ATP = O-phospho-L-threonyl-[protein] + ADP + H(+)</text>
        <dbReference type="Rhea" id="RHEA:46608"/>
        <dbReference type="Rhea" id="RHEA-COMP:11060"/>
        <dbReference type="Rhea" id="RHEA-COMP:11605"/>
        <dbReference type="ChEBI" id="CHEBI:15378"/>
        <dbReference type="ChEBI" id="CHEBI:30013"/>
        <dbReference type="ChEBI" id="CHEBI:30616"/>
        <dbReference type="ChEBI" id="CHEBI:61977"/>
        <dbReference type="ChEBI" id="CHEBI:456216"/>
        <dbReference type="EC" id="2.7.11.1"/>
    </reaction>
</comment>
<evidence type="ECO:0000256" key="12">
    <source>
        <dbReference type="ARBA" id="ARBA00022989"/>
    </source>
</evidence>
<evidence type="ECO:0000256" key="8">
    <source>
        <dbReference type="ARBA" id="ARBA00022729"/>
    </source>
</evidence>
<comment type="caution">
    <text evidence="23">The sequence shown here is derived from an EMBL/GenBank/DDBJ whole genome shotgun (WGS) entry which is preliminary data.</text>
</comment>
<dbReference type="Pfam" id="PF14380">
    <property type="entry name" value="WAK_assoc"/>
    <property type="match status" value="1"/>
</dbReference>
<evidence type="ECO:0000256" key="18">
    <source>
        <dbReference type="PROSITE-ProRule" id="PRU10141"/>
    </source>
</evidence>
<dbReference type="InterPro" id="IPR001245">
    <property type="entry name" value="Ser-Thr/Tyr_kinase_cat_dom"/>
</dbReference>
<evidence type="ECO:0000256" key="20">
    <source>
        <dbReference type="SAM" id="Phobius"/>
    </source>
</evidence>
<keyword evidence="10" id="KW-0418">Kinase</keyword>
<evidence type="ECO:0000256" key="9">
    <source>
        <dbReference type="ARBA" id="ARBA00022741"/>
    </source>
</evidence>
<evidence type="ECO:0000256" key="5">
    <source>
        <dbReference type="ARBA" id="ARBA00022553"/>
    </source>
</evidence>
<dbReference type="SMART" id="SM00220">
    <property type="entry name" value="S_TKc"/>
    <property type="match status" value="1"/>
</dbReference>
<evidence type="ECO:0000256" key="14">
    <source>
        <dbReference type="ARBA" id="ARBA00023170"/>
    </source>
</evidence>